<proteinExistence type="predicted"/>
<dbReference type="GO" id="GO:0005576">
    <property type="term" value="C:extracellular region"/>
    <property type="evidence" value="ECO:0007669"/>
    <property type="project" value="InterPro"/>
</dbReference>
<feature type="signal peptide" evidence="2">
    <location>
        <begin position="1"/>
        <end position="18"/>
    </location>
</feature>
<feature type="chain" id="PRO_5029516904" evidence="2">
    <location>
        <begin position="19"/>
        <end position="626"/>
    </location>
</feature>
<evidence type="ECO:0000256" key="1">
    <source>
        <dbReference type="ARBA" id="ARBA00023157"/>
    </source>
</evidence>
<dbReference type="GO" id="GO:0071944">
    <property type="term" value="C:cell periphery"/>
    <property type="evidence" value="ECO:0007669"/>
    <property type="project" value="TreeGrafter"/>
</dbReference>
<dbReference type="Pfam" id="PF01607">
    <property type="entry name" value="CBM_14"/>
    <property type="match status" value="2"/>
</dbReference>
<dbReference type="InterPro" id="IPR036508">
    <property type="entry name" value="Chitin-bd_dom_sf"/>
</dbReference>
<dbReference type="PANTHER" id="PTHR16311">
    <property type="entry name" value="THROMBOSPONDIN TYPE I DOMAIN-CONTAINING 1"/>
    <property type="match status" value="1"/>
</dbReference>
<dbReference type="PANTHER" id="PTHR16311:SF3">
    <property type="entry name" value="THROMBOSPONDIN TYPE-1 DOMAIN-CONTAINING PROTEIN 1"/>
    <property type="match status" value="1"/>
</dbReference>
<dbReference type="Gene3D" id="2.20.100.10">
    <property type="entry name" value="Thrombospondin type-1 (TSP1) repeat"/>
    <property type="match status" value="1"/>
</dbReference>
<keyword evidence="2" id="KW-0732">Signal</keyword>
<keyword evidence="1" id="KW-1015">Disulfide bond</keyword>
<accession>A0A7I8VCG2</accession>
<evidence type="ECO:0000256" key="2">
    <source>
        <dbReference type="SAM" id="SignalP"/>
    </source>
</evidence>
<dbReference type="PROSITE" id="PS50940">
    <property type="entry name" value="CHIT_BIND_II"/>
    <property type="match status" value="2"/>
</dbReference>
<evidence type="ECO:0000313" key="5">
    <source>
        <dbReference type="Proteomes" id="UP000549394"/>
    </source>
</evidence>
<comment type="caution">
    <text evidence="4">The sequence shown here is derived from an EMBL/GenBank/DDBJ whole genome shotgun (WGS) entry which is preliminary data.</text>
</comment>
<dbReference type="InterPro" id="IPR000884">
    <property type="entry name" value="TSP1_rpt"/>
</dbReference>
<dbReference type="SMART" id="SM00209">
    <property type="entry name" value="TSP1"/>
    <property type="match status" value="1"/>
</dbReference>
<reference evidence="4 5" key="1">
    <citation type="submission" date="2020-08" db="EMBL/GenBank/DDBJ databases">
        <authorList>
            <person name="Hejnol A."/>
        </authorList>
    </citation>
    <scope>NUCLEOTIDE SEQUENCE [LARGE SCALE GENOMIC DNA]</scope>
</reference>
<dbReference type="SUPFAM" id="SSF82895">
    <property type="entry name" value="TSP-1 type 1 repeat"/>
    <property type="match status" value="1"/>
</dbReference>
<dbReference type="SMART" id="SM00494">
    <property type="entry name" value="ChtBD2"/>
    <property type="match status" value="2"/>
</dbReference>
<dbReference type="Proteomes" id="UP000549394">
    <property type="component" value="Unassembled WGS sequence"/>
</dbReference>
<keyword evidence="5" id="KW-1185">Reference proteome</keyword>
<name>A0A7I8VCG2_9ANNE</name>
<sequence length="626" mass="70240">MKILLIFSVLLFVGQALSNYVCPRDEYLKPVDGAFADPNNCGIFYHCTNGTAYAQQCPPGLHFTILRKNCQFFTCVDPKDADCPGNNSVNDAEFRPCSESTPVALNSDQACYSKDNECQITVNGTFPNKKDCRQYYHCVNGIAWPQQCPNGHYFSPSLNVRDCNSKLCVPLEEAQCSINGNWSTWSEWEQCEPSCGDGISIRRRSCTNPPPSNGGANCEGSEYDIKPCISEPCRLLSQPSFMVAQRNLDTYSQGIIRWSKVWYNFQDLFDPEKNSLNISESGFYILSLSAALASRQGITFRQTTPQNNGLYRRADGNNIYEEDMISQTGIHFLTRLSSPLIRQTSSSTRLFSSLNGRETSWSGFKYESNNVLYAGTLSSIIYPSKLRLERIATIRGFSQSDNKEDFKTSEGGWYYINFGVGFYQNRMAQIALQINNEVQFKKTLIRSHTSYSTRDQGSRGLVVRLNSSDTIGLRFISGVIYSGNSLVTYLTACKLNSSDGSPLLYAYRKNDFSSSQFSSLTYNTTVIDTTNSWNGEYYTANISGLYHVDISIGLQSRKDAHLRIYVDNEEVLSLLRYSRLHSGIDTISRTGLVKLKRGSKLQIKANGDLASDNKELISITIFLISQ</sequence>
<protein>
    <submittedName>
        <fullName evidence="4">DgyrCDS2147</fullName>
    </submittedName>
</protein>
<dbReference type="InterPro" id="IPR008983">
    <property type="entry name" value="Tumour_necrosis_fac-like_dom"/>
</dbReference>
<gene>
    <name evidence="4" type="ORF">DGYR_LOCUS1998</name>
</gene>
<dbReference type="OrthoDB" id="6273859at2759"/>
<dbReference type="Gene3D" id="2.60.120.40">
    <property type="match status" value="2"/>
</dbReference>
<feature type="domain" description="Chitin-binding type-2" evidence="3">
    <location>
        <begin position="19"/>
        <end position="70"/>
    </location>
</feature>
<dbReference type="InterPro" id="IPR038877">
    <property type="entry name" value="THSD1"/>
</dbReference>
<feature type="domain" description="Chitin-binding type-2" evidence="3">
    <location>
        <begin position="115"/>
        <end position="164"/>
    </location>
</feature>
<dbReference type="InterPro" id="IPR002557">
    <property type="entry name" value="Chitin-bd_dom"/>
</dbReference>
<dbReference type="AlphaFoldDB" id="A0A7I8VCG2"/>
<organism evidence="4 5">
    <name type="scientific">Dimorphilus gyrociliatus</name>
    <dbReference type="NCBI Taxonomy" id="2664684"/>
    <lineage>
        <taxon>Eukaryota</taxon>
        <taxon>Metazoa</taxon>
        <taxon>Spiralia</taxon>
        <taxon>Lophotrochozoa</taxon>
        <taxon>Annelida</taxon>
        <taxon>Polychaeta</taxon>
        <taxon>Polychaeta incertae sedis</taxon>
        <taxon>Dinophilidae</taxon>
        <taxon>Dimorphilus</taxon>
    </lineage>
</organism>
<evidence type="ECO:0000259" key="3">
    <source>
        <dbReference type="PROSITE" id="PS50940"/>
    </source>
</evidence>
<dbReference type="PROSITE" id="PS50092">
    <property type="entry name" value="TSP1"/>
    <property type="match status" value="1"/>
</dbReference>
<dbReference type="EMBL" id="CAJFCJ010000003">
    <property type="protein sequence ID" value="CAD5112940.1"/>
    <property type="molecule type" value="Genomic_DNA"/>
</dbReference>
<dbReference type="InterPro" id="IPR036383">
    <property type="entry name" value="TSP1_rpt_sf"/>
</dbReference>
<evidence type="ECO:0000313" key="4">
    <source>
        <dbReference type="EMBL" id="CAD5112940.1"/>
    </source>
</evidence>
<dbReference type="Pfam" id="PF00090">
    <property type="entry name" value="TSP_1"/>
    <property type="match status" value="1"/>
</dbReference>
<dbReference type="Gene3D" id="2.170.140.10">
    <property type="entry name" value="Chitin binding domain"/>
    <property type="match status" value="2"/>
</dbReference>
<dbReference type="GO" id="GO:0008061">
    <property type="term" value="F:chitin binding"/>
    <property type="evidence" value="ECO:0007669"/>
    <property type="project" value="InterPro"/>
</dbReference>
<dbReference type="SUPFAM" id="SSF57625">
    <property type="entry name" value="Invertebrate chitin-binding proteins"/>
    <property type="match status" value="2"/>
</dbReference>
<dbReference type="FunFam" id="2.20.100.10:FF:000001">
    <property type="entry name" value="semaphorin-5A isoform X1"/>
    <property type="match status" value="1"/>
</dbReference>
<dbReference type="SUPFAM" id="SSF49842">
    <property type="entry name" value="TNF-like"/>
    <property type="match status" value="2"/>
</dbReference>